<feature type="transmembrane region" description="Helical" evidence="6">
    <location>
        <begin position="309"/>
        <end position="327"/>
    </location>
</feature>
<dbReference type="AlphaFoldDB" id="A0A316V8Z9"/>
<feature type="transmembrane region" description="Helical" evidence="6">
    <location>
        <begin position="155"/>
        <end position="180"/>
    </location>
</feature>
<name>A0A316V8Z9_9BASI</name>
<dbReference type="GO" id="GO:0016020">
    <property type="term" value="C:membrane"/>
    <property type="evidence" value="ECO:0007669"/>
    <property type="project" value="UniProtKB-SubCell"/>
</dbReference>
<dbReference type="EMBL" id="KZ819604">
    <property type="protein sequence ID" value="PWN34079.1"/>
    <property type="molecule type" value="Genomic_DNA"/>
</dbReference>
<dbReference type="InParanoid" id="A0A316V8Z9"/>
<dbReference type="Pfam" id="PF01940">
    <property type="entry name" value="DUF92"/>
    <property type="match status" value="1"/>
</dbReference>
<dbReference type="STRING" id="1280837.A0A316V8Z9"/>
<protein>
    <recommendedName>
        <fullName evidence="9">DUF92-domain-containing protein</fullName>
    </recommendedName>
</protein>
<comment type="subcellular location">
    <subcellularLocation>
        <location evidence="1">Membrane</location>
        <topology evidence="1">Multi-pass membrane protein</topology>
    </subcellularLocation>
</comment>
<evidence type="ECO:0000313" key="8">
    <source>
        <dbReference type="Proteomes" id="UP000245771"/>
    </source>
</evidence>
<keyword evidence="3 6" id="KW-0812">Transmembrane</keyword>
<evidence type="ECO:0000313" key="7">
    <source>
        <dbReference type="EMBL" id="PWN34079.1"/>
    </source>
</evidence>
<keyword evidence="4 6" id="KW-1133">Transmembrane helix</keyword>
<keyword evidence="5 6" id="KW-0472">Membrane</keyword>
<dbReference type="PANTHER" id="PTHR13353:SF5">
    <property type="entry name" value="TRANSMEMBRANE PROTEIN 19"/>
    <property type="match status" value="1"/>
</dbReference>
<comment type="similarity">
    <text evidence="2">Belongs to the TMEM19 family.</text>
</comment>
<feature type="transmembrane region" description="Helical" evidence="6">
    <location>
        <begin position="34"/>
        <end position="56"/>
    </location>
</feature>
<feature type="transmembrane region" description="Helical" evidence="6">
    <location>
        <begin position="240"/>
        <end position="258"/>
    </location>
</feature>
<evidence type="ECO:0000256" key="4">
    <source>
        <dbReference type="ARBA" id="ARBA00022989"/>
    </source>
</evidence>
<dbReference type="RefSeq" id="XP_025354381.1">
    <property type="nucleotide sequence ID" value="XM_025496677.1"/>
</dbReference>
<dbReference type="InterPro" id="IPR002794">
    <property type="entry name" value="DUF92_TMEM19"/>
</dbReference>
<accession>A0A316V8Z9</accession>
<evidence type="ECO:0000256" key="3">
    <source>
        <dbReference type="ARBA" id="ARBA00022692"/>
    </source>
</evidence>
<dbReference type="GeneID" id="37018458"/>
<evidence type="ECO:0008006" key="9">
    <source>
        <dbReference type="Google" id="ProtNLM"/>
    </source>
</evidence>
<evidence type="ECO:0000256" key="2">
    <source>
        <dbReference type="ARBA" id="ARBA00009012"/>
    </source>
</evidence>
<evidence type="ECO:0000256" key="5">
    <source>
        <dbReference type="ARBA" id="ARBA00023136"/>
    </source>
</evidence>
<feature type="transmembrane region" description="Helical" evidence="6">
    <location>
        <begin position="208"/>
        <end position="228"/>
    </location>
</feature>
<evidence type="ECO:0000256" key="6">
    <source>
        <dbReference type="SAM" id="Phobius"/>
    </source>
</evidence>
<dbReference type="PANTHER" id="PTHR13353">
    <property type="entry name" value="TRANSMEMBRANE PROTEIN 19"/>
    <property type="match status" value="1"/>
</dbReference>
<reference evidence="7 8" key="1">
    <citation type="journal article" date="2018" name="Mol. Biol. Evol.">
        <title>Broad Genomic Sampling Reveals a Smut Pathogenic Ancestry of the Fungal Clade Ustilaginomycotina.</title>
        <authorList>
            <person name="Kijpornyongpan T."/>
            <person name="Mondo S.J."/>
            <person name="Barry K."/>
            <person name="Sandor L."/>
            <person name="Lee J."/>
            <person name="Lipzen A."/>
            <person name="Pangilinan J."/>
            <person name="LaButti K."/>
            <person name="Hainaut M."/>
            <person name="Henrissat B."/>
            <person name="Grigoriev I.V."/>
            <person name="Spatafora J.W."/>
            <person name="Aime M.C."/>
        </authorList>
    </citation>
    <scope>NUCLEOTIDE SEQUENCE [LARGE SCALE GENOMIC DNA]</scope>
    <source>
        <strain evidence="7 8">MCA 3882</strain>
    </source>
</reference>
<dbReference type="Proteomes" id="UP000245771">
    <property type="component" value="Unassembled WGS sequence"/>
</dbReference>
<keyword evidence="8" id="KW-1185">Reference proteome</keyword>
<organism evidence="7 8">
    <name type="scientific">Meira miltonrushii</name>
    <dbReference type="NCBI Taxonomy" id="1280837"/>
    <lineage>
        <taxon>Eukaryota</taxon>
        <taxon>Fungi</taxon>
        <taxon>Dikarya</taxon>
        <taxon>Basidiomycota</taxon>
        <taxon>Ustilaginomycotina</taxon>
        <taxon>Exobasidiomycetes</taxon>
        <taxon>Exobasidiales</taxon>
        <taxon>Brachybasidiaceae</taxon>
        <taxon>Meira</taxon>
    </lineage>
</organism>
<sequence length="328" mass="35024">MQLYPVALVIATLLASHGYRKGSLSSSGALTAFVVGYISLANPIKAFGITLIAFYLTGSRATKVGHQIKQLLEIESHHIAKAKGNESNAKKHKSAQGGQRDAWQVLCNSFVSATAALLFRLLYENPAQWKDGKAWCFVLPDVIADNLITRHTPRFLVLLMIGHFACCMGDTLASELGILAKRPPRLILPPFKVVPPGTNGGLSVQGTLGSLIGGAFIGLIAGLTIVFKDNKACYAASSHILIKTVFLGGLGGIAGSGIDSLLGATLQRTWYNTKTKQVLLGRLPPANKTQNDWQVITGFDVLSNNSVNFISSGLTAILIAYLGNSYLF</sequence>
<proteinExistence type="inferred from homology"/>
<gene>
    <name evidence="7" type="ORF">FA14DRAFT_124988</name>
</gene>
<evidence type="ECO:0000256" key="1">
    <source>
        <dbReference type="ARBA" id="ARBA00004141"/>
    </source>
</evidence>
<dbReference type="OrthoDB" id="30881at2759"/>